<dbReference type="InterPro" id="IPR050493">
    <property type="entry name" value="FAD-dep_Monooxygenase_BioMet"/>
</dbReference>
<keyword evidence="7" id="KW-0812">Transmembrane</keyword>
<keyword evidence="10" id="KW-1185">Reference proteome</keyword>
<evidence type="ECO:0000256" key="7">
    <source>
        <dbReference type="SAM" id="Phobius"/>
    </source>
</evidence>
<reference evidence="9 10" key="1">
    <citation type="journal article" date="2015" name="Mol. Plant Microbe Interact.">
        <title>Genome, transcriptome, and functional analyses of Penicillium expansum provide new insights into secondary metabolism and pathogenicity.</title>
        <authorList>
            <person name="Ballester A.R."/>
            <person name="Marcet-Houben M."/>
            <person name="Levin E."/>
            <person name="Sela N."/>
            <person name="Selma-Lazaro C."/>
            <person name="Carmona L."/>
            <person name="Wisniewski M."/>
            <person name="Droby S."/>
            <person name="Gonzalez-Candelas L."/>
            <person name="Gabaldon T."/>
        </authorList>
    </citation>
    <scope>NUCLEOTIDE SEQUENCE [LARGE SCALE GENOMIC DNA]</scope>
    <source>
        <strain evidence="9 10">MD-8</strain>
    </source>
</reference>
<evidence type="ECO:0000259" key="8">
    <source>
        <dbReference type="Pfam" id="PF01494"/>
    </source>
</evidence>
<evidence type="ECO:0000256" key="5">
    <source>
        <dbReference type="ARBA" id="ARBA00023033"/>
    </source>
</evidence>
<dbReference type="HOGENOM" id="CLU_009665_19_0_1"/>
<dbReference type="AlphaFoldDB" id="A0A0A2JSN7"/>
<gene>
    <name evidence="9" type="ORF">PEX2_069720</name>
</gene>
<proteinExistence type="inferred from homology"/>
<dbReference type="InterPro" id="IPR002938">
    <property type="entry name" value="FAD-bd"/>
</dbReference>
<dbReference type="Gene3D" id="3.50.50.60">
    <property type="entry name" value="FAD/NAD(P)-binding domain"/>
    <property type="match status" value="2"/>
</dbReference>
<dbReference type="GeneID" id="27679663"/>
<dbReference type="Pfam" id="PF13450">
    <property type="entry name" value="NAD_binding_8"/>
    <property type="match status" value="1"/>
</dbReference>
<comment type="caution">
    <text evidence="9">The sequence shown here is derived from an EMBL/GenBank/DDBJ whole genome shotgun (WGS) entry which is preliminary data.</text>
</comment>
<dbReference type="GO" id="GO:0004497">
    <property type="term" value="F:monooxygenase activity"/>
    <property type="evidence" value="ECO:0007669"/>
    <property type="project" value="UniProtKB-KW"/>
</dbReference>
<dbReference type="Pfam" id="PF01494">
    <property type="entry name" value="FAD_binding_3"/>
    <property type="match status" value="1"/>
</dbReference>
<dbReference type="Proteomes" id="UP000030143">
    <property type="component" value="Unassembled WGS sequence"/>
</dbReference>
<keyword evidence="2" id="KW-0285">Flavoprotein</keyword>
<dbReference type="GO" id="GO:0071949">
    <property type="term" value="F:FAD binding"/>
    <property type="evidence" value="ECO:0007669"/>
    <property type="project" value="InterPro"/>
</dbReference>
<accession>A0A0A2JSN7</accession>
<evidence type="ECO:0000313" key="9">
    <source>
        <dbReference type="EMBL" id="KGO58462.1"/>
    </source>
</evidence>
<feature type="region of interest" description="Disordered" evidence="6">
    <location>
        <begin position="288"/>
        <end position="310"/>
    </location>
</feature>
<keyword evidence="4" id="KW-0560">Oxidoreductase</keyword>
<evidence type="ECO:0000256" key="2">
    <source>
        <dbReference type="ARBA" id="ARBA00022630"/>
    </source>
</evidence>
<protein>
    <submittedName>
        <fullName evidence="9">Monooxygenase, FAD-binding</fullName>
    </submittedName>
</protein>
<dbReference type="RefSeq" id="XP_016599956.1">
    <property type="nucleotide sequence ID" value="XM_016744243.1"/>
</dbReference>
<comment type="similarity">
    <text evidence="1">Belongs to the paxM FAD-dependent monooxygenase family.</text>
</comment>
<dbReference type="EMBL" id="JQFZ01000121">
    <property type="protein sequence ID" value="KGO58462.1"/>
    <property type="molecule type" value="Genomic_DNA"/>
</dbReference>
<organism evidence="9 10">
    <name type="scientific">Penicillium expansum</name>
    <name type="common">Blue mold rot fungus</name>
    <dbReference type="NCBI Taxonomy" id="27334"/>
    <lineage>
        <taxon>Eukaryota</taxon>
        <taxon>Fungi</taxon>
        <taxon>Dikarya</taxon>
        <taxon>Ascomycota</taxon>
        <taxon>Pezizomycotina</taxon>
        <taxon>Eurotiomycetes</taxon>
        <taxon>Eurotiomycetidae</taxon>
        <taxon>Eurotiales</taxon>
        <taxon>Aspergillaceae</taxon>
        <taxon>Penicillium</taxon>
    </lineage>
</organism>
<sequence length="332" mass="36569">MPLNTRYPSKLRVVIIGAGIAGLSAAAFLRKCPQYDITVHERRGKDFKESSAALGVGINGISILKQLGIKRNEIRAIMGAGYRTYNTQEEEMSKSQLGRGPDEDGTLWFVFRQDLKDVLLQRVTSEVGEGNPIKVLYGSCIVGVDPETGVVEFEDGTSIIADLIIGTFVAIIASGDAGNRYVVMYPCRGRGQMNIACAVPDSSLQRPSQLDRTPRVDLFQVRDQEPLPTYVRGRTVLIGDATHTMVPYQGQGANQALEDSEGINALFGDVYDRDNIPSLQRVWDSVRRPRASDIQRGSRTSQGKISTKEESQAILSVKPEYHELLGVDRRLP</sequence>
<dbReference type="PANTHER" id="PTHR13789:SF309">
    <property type="entry name" value="PUTATIVE (AFU_ORTHOLOGUE AFUA_6G14510)-RELATED"/>
    <property type="match status" value="1"/>
</dbReference>
<keyword evidence="7" id="KW-1133">Transmembrane helix</keyword>
<dbReference type="STRING" id="27334.A0A0A2JSN7"/>
<feature type="domain" description="FAD-binding" evidence="8">
    <location>
        <begin position="229"/>
        <end position="294"/>
    </location>
</feature>
<keyword evidence="3" id="KW-0274">FAD</keyword>
<evidence type="ECO:0000256" key="4">
    <source>
        <dbReference type="ARBA" id="ARBA00023002"/>
    </source>
</evidence>
<keyword evidence="7" id="KW-0472">Membrane</keyword>
<feature type="transmembrane region" description="Helical" evidence="7">
    <location>
        <begin position="12"/>
        <end position="29"/>
    </location>
</feature>
<dbReference type="SUPFAM" id="SSF51905">
    <property type="entry name" value="FAD/NAD(P)-binding domain"/>
    <property type="match status" value="1"/>
</dbReference>
<name>A0A0A2JSN7_PENEN</name>
<dbReference type="PANTHER" id="PTHR13789">
    <property type="entry name" value="MONOOXYGENASE"/>
    <property type="match status" value="1"/>
</dbReference>
<evidence type="ECO:0000313" key="10">
    <source>
        <dbReference type="Proteomes" id="UP000030143"/>
    </source>
</evidence>
<dbReference type="InterPro" id="IPR036188">
    <property type="entry name" value="FAD/NAD-bd_sf"/>
</dbReference>
<feature type="compositionally biased region" description="Polar residues" evidence="6">
    <location>
        <begin position="295"/>
        <end position="305"/>
    </location>
</feature>
<keyword evidence="5 9" id="KW-0503">Monooxygenase</keyword>
<dbReference type="VEuPathDB" id="FungiDB:PEXP_024180"/>
<evidence type="ECO:0000256" key="1">
    <source>
        <dbReference type="ARBA" id="ARBA00007992"/>
    </source>
</evidence>
<evidence type="ECO:0000256" key="6">
    <source>
        <dbReference type="SAM" id="MobiDB-lite"/>
    </source>
</evidence>
<evidence type="ECO:0000256" key="3">
    <source>
        <dbReference type="ARBA" id="ARBA00022827"/>
    </source>
</evidence>